<protein>
    <submittedName>
        <fullName evidence="6">AcrR family transcriptional regulator</fullName>
    </submittedName>
</protein>
<comment type="caution">
    <text evidence="6">The sequence shown here is derived from an EMBL/GenBank/DDBJ whole genome shotgun (WGS) entry which is preliminary data.</text>
</comment>
<dbReference type="Proteomes" id="UP000633509">
    <property type="component" value="Unassembled WGS sequence"/>
</dbReference>
<dbReference type="PANTHER" id="PTHR30055">
    <property type="entry name" value="HTH-TYPE TRANSCRIPTIONAL REGULATOR RUTR"/>
    <property type="match status" value="1"/>
</dbReference>
<keyword evidence="1" id="KW-0805">Transcription regulation</keyword>
<dbReference type="InterPro" id="IPR049445">
    <property type="entry name" value="TetR_SbtR-like_C"/>
</dbReference>
<gene>
    <name evidence="6" type="ORF">H4W80_004743</name>
</gene>
<dbReference type="InterPro" id="IPR009057">
    <property type="entry name" value="Homeodomain-like_sf"/>
</dbReference>
<accession>A0ABR9M1J8</accession>
<dbReference type="RefSeq" id="WP_192787041.1">
    <property type="nucleotide sequence ID" value="NZ_JADBEK010000001.1"/>
</dbReference>
<evidence type="ECO:0000313" key="6">
    <source>
        <dbReference type="EMBL" id="MBE1586485.1"/>
    </source>
</evidence>
<dbReference type="PANTHER" id="PTHR30055:SF234">
    <property type="entry name" value="HTH-TYPE TRANSCRIPTIONAL REGULATOR BETI"/>
    <property type="match status" value="1"/>
</dbReference>
<feature type="DNA-binding region" description="H-T-H motif" evidence="4">
    <location>
        <begin position="37"/>
        <end position="56"/>
    </location>
</feature>
<sequence>MSTPPTRRKPRTDAERNRDRVLEAARALFAEHGYDVQMSEVARVAGVGVGTLYRKFPTREALIEAVAERRSAELVAFARERCLAEGDPSQALARFLRHVGEVLADHRGMSEVIEQAMGSTEPQGEPRAKLHAVVGELIDAARAGGTVGPDVTAADVNMVVCGLAAVIRHSAGDWRRFTEIALSGLRP</sequence>
<reference evidence="6 7" key="1">
    <citation type="submission" date="2020-10" db="EMBL/GenBank/DDBJ databases">
        <title>Sequencing the genomes of 1000 actinobacteria strains.</title>
        <authorList>
            <person name="Klenk H.-P."/>
        </authorList>
    </citation>
    <scope>NUCLEOTIDE SEQUENCE [LARGE SCALE GENOMIC DNA]</scope>
    <source>
        <strain evidence="6 7">DSM 43173</strain>
    </source>
</reference>
<evidence type="ECO:0000256" key="1">
    <source>
        <dbReference type="ARBA" id="ARBA00023015"/>
    </source>
</evidence>
<proteinExistence type="predicted"/>
<feature type="domain" description="HTH tetR-type" evidence="5">
    <location>
        <begin position="15"/>
        <end position="74"/>
    </location>
</feature>
<dbReference type="Pfam" id="PF21597">
    <property type="entry name" value="TetR_C_43"/>
    <property type="match status" value="1"/>
</dbReference>
<keyword evidence="3" id="KW-0804">Transcription</keyword>
<name>A0ABR9M1J8_9ACTN</name>
<dbReference type="EMBL" id="JADBEK010000001">
    <property type="protein sequence ID" value="MBE1586485.1"/>
    <property type="molecule type" value="Genomic_DNA"/>
</dbReference>
<organism evidence="6 7">
    <name type="scientific">Nonomuraea angiospora</name>
    <dbReference type="NCBI Taxonomy" id="46172"/>
    <lineage>
        <taxon>Bacteria</taxon>
        <taxon>Bacillati</taxon>
        <taxon>Actinomycetota</taxon>
        <taxon>Actinomycetes</taxon>
        <taxon>Streptosporangiales</taxon>
        <taxon>Streptosporangiaceae</taxon>
        <taxon>Nonomuraea</taxon>
    </lineage>
</organism>
<dbReference type="PRINTS" id="PR00455">
    <property type="entry name" value="HTHTETR"/>
</dbReference>
<dbReference type="Pfam" id="PF00440">
    <property type="entry name" value="TetR_N"/>
    <property type="match status" value="1"/>
</dbReference>
<evidence type="ECO:0000256" key="3">
    <source>
        <dbReference type="ARBA" id="ARBA00023163"/>
    </source>
</evidence>
<dbReference type="InterPro" id="IPR036271">
    <property type="entry name" value="Tet_transcr_reg_TetR-rel_C_sf"/>
</dbReference>
<keyword evidence="7" id="KW-1185">Reference proteome</keyword>
<dbReference type="InterPro" id="IPR001647">
    <property type="entry name" value="HTH_TetR"/>
</dbReference>
<evidence type="ECO:0000313" key="7">
    <source>
        <dbReference type="Proteomes" id="UP000633509"/>
    </source>
</evidence>
<evidence type="ECO:0000256" key="2">
    <source>
        <dbReference type="ARBA" id="ARBA00023125"/>
    </source>
</evidence>
<dbReference type="SUPFAM" id="SSF48498">
    <property type="entry name" value="Tetracyclin repressor-like, C-terminal domain"/>
    <property type="match status" value="1"/>
</dbReference>
<dbReference type="InterPro" id="IPR050109">
    <property type="entry name" value="HTH-type_TetR-like_transc_reg"/>
</dbReference>
<evidence type="ECO:0000259" key="5">
    <source>
        <dbReference type="PROSITE" id="PS50977"/>
    </source>
</evidence>
<keyword evidence="2 4" id="KW-0238">DNA-binding</keyword>
<dbReference type="SUPFAM" id="SSF46689">
    <property type="entry name" value="Homeodomain-like"/>
    <property type="match status" value="1"/>
</dbReference>
<evidence type="ECO:0000256" key="4">
    <source>
        <dbReference type="PROSITE-ProRule" id="PRU00335"/>
    </source>
</evidence>
<dbReference type="Gene3D" id="1.10.357.10">
    <property type="entry name" value="Tetracycline Repressor, domain 2"/>
    <property type="match status" value="1"/>
</dbReference>
<dbReference type="PROSITE" id="PS50977">
    <property type="entry name" value="HTH_TETR_2"/>
    <property type="match status" value="1"/>
</dbReference>